<dbReference type="SUPFAM" id="SSF48403">
    <property type="entry name" value="Ankyrin repeat"/>
    <property type="match status" value="1"/>
</dbReference>
<feature type="region of interest" description="Disordered" evidence="3">
    <location>
        <begin position="239"/>
        <end position="274"/>
    </location>
</feature>
<dbReference type="AlphaFoldDB" id="V6LT10"/>
<evidence type="ECO:0000313" key="6">
    <source>
        <dbReference type="EMBL" id="KAH0572214.1"/>
    </source>
</evidence>
<dbReference type="Pfam" id="PF00023">
    <property type="entry name" value="Ank"/>
    <property type="match status" value="1"/>
</dbReference>
<proteinExistence type="predicted"/>
<name>V6LT10_9EUKA</name>
<dbReference type="VEuPathDB" id="GiardiaDB:SS50377_28807"/>
<dbReference type="InterPro" id="IPR036770">
    <property type="entry name" value="Ankyrin_rpt-contain_sf"/>
</dbReference>
<dbReference type="EMBL" id="AUWU02000006">
    <property type="protein sequence ID" value="KAH0572214.1"/>
    <property type="molecule type" value="Genomic_DNA"/>
</dbReference>
<organism evidence="4">
    <name type="scientific">Spironucleus salmonicida</name>
    <dbReference type="NCBI Taxonomy" id="348837"/>
    <lineage>
        <taxon>Eukaryota</taxon>
        <taxon>Metamonada</taxon>
        <taxon>Diplomonadida</taxon>
        <taxon>Hexamitidae</taxon>
        <taxon>Hexamitinae</taxon>
        <taxon>Spironucleus</taxon>
    </lineage>
</organism>
<feature type="compositionally biased region" description="Basic and acidic residues" evidence="3">
    <location>
        <begin position="239"/>
        <end position="250"/>
    </location>
</feature>
<evidence type="ECO:0000313" key="7">
    <source>
        <dbReference type="Proteomes" id="UP000018208"/>
    </source>
</evidence>
<keyword evidence="2" id="KW-0040">ANK repeat</keyword>
<dbReference type="SMART" id="SM00248">
    <property type="entry name" value="ANK"/>
    <property type="match status" value="5"/>
</dbReference>
<dbReference type="Proteomes" id="UP000018208">
    <property type="component" value="Unassembled WGS sequence"/>
</dbReference>
<evidence type="ECO:0000313" key="4">
    <source>
        <dbReference type="EMBL" id="EST47710.1"/>
    </source>
</evidence>
<dbReference type="EMBL" id="AUWU02000030">
    <property type="protein sequence ID" value="KAH0569324.1"/>
    <property type="molecule type" value="Genomic_DNA"/>
</dbReference>
<keyword evidence="7" id="KW-1185">Reference proteome</keyword>
<protein>
    <submittedName>
        <fullName evidence="4">Ankyrin repeat-containing protein</fullName>
    </submittedName>
</protein>
<dbReference type="Gene3D" id="1.25.40.20">
    <property type="entry name" value="Ankyrin repeat-containing domain"/>
    <property type="match status" value="1"/>
</dbReference>
<evidence type="ECO:0000256" key="2">
    <source>
        <dbReference type="ARBA" id="ARBA00023043"/>
    </source>
</evidence>
<dbReference type="VEuPathDB" id="GiardiaDB:SS50377_26423"/>
<dbReference type="InterPro" id="IPR002110">
    <property type="entry name" value="Ankyrin_rpt"/>
</dbReference>
<accession>V6LT10</accession>
<evidence type="ECO:0000313" key="5">
    <source>
        <dbReference type="EMBL" id="KAH0569324.1"/>
    </source>
</evidence>
<feature type="compositionally biased region" description="Polar residues" evidence="3">
    <location>
        <begin position="253"/>
        <end position="268"/>
    </location>
</feature>
<reference evidence="5" key="2">
    <citation type="submission" date="2020-12" db="EMBL/GenBank/DDBJ databases">
        <title>New Spironucleus salmonicida genome in near-complete chromosomes.</title>
        <authorList>
            <person name="Xu F."/>
            <person name="Kurt Z."/>
            <person name="Jimenez-Gonzalez A."/>
            <person name="Astvaldsson A."/>
            <person name="Andersson J.O."/>
            <person name="Svard S.G."/>
        </authorList>
    </citation>
    <scope>NUCLEOTIDE SEQUENCE</scope>
    <source>
        <strain evidence="5">ATCC 50377</strain>
    </source>
</reference>
<sequence length="274" mass="30332">MGVPSSIPENSVEMLHYHLELDNFKSATIMIPDFLQTCQETSRTTSLMIAARRNSLNMIELLMDELKMQDCNGQTALHKALIFNKPEAAKLLLAERDIPDKSNSTPLHFAAMSGCLELIKELKTEKICFDDLQRTPLMKAAMYRKLESVQLLTNQCGLQDDNGLTACALAAQRGYPEIVKELISEEGGIVDGMGRSLVQVAEQSDQYMMVVFLMNGCEGFKDGKYNKELNVKGNELKLQAEQRKQEKTDDGDSSGNGNPSIIGNQSVRSMDGSA</sequence>
<evidence type="ECO:0000256" key="1">
    <source>
        <dbReference type="ARBA" id="ARBA00022737"/>
    </source>
</evidence>
<dbReference type="OrthoDB" id="5314041at2759"/>
<dbReference type="EMBL" id="KI546035">
    <property type="protein sequence ID" value="EST47710.1"/>
    <property type="molecule type" value="Genomic_DNA"/>
</dbReference>
<dbReference type="Pfam" id="PF12796">
    <property type="entry name" value="Ank_2"/>
    <property type="match status" value="1"/>
</dbReference>
<dbReference type="PANTHER" id="PTHR24173">
    <property type="entry name" value="ANKYRIN REPEAT CONTAINING"/>
    <property type="match status" value="1"/>
</dbReference>
<evidence type="ECO:0000256" key="3">
    <source>
        <dbReference type="SAM" id="MobiDB-lite"/>
    </source>
</evidence>
<dbReference type="PANTHER" id="PTHR24173:SF74">
    <property type="entry name" value="ANKYRIN REPEAT DOMAIN-CONTAINING PROTEIN 16"/>
    <property type="match status" value="1"/>
</dbReference>
<reference evidence="4 5" key="1">
    <citation type="journal article" date="2014" name="PLoS Genet.">
        <title>The Genome of Spironucleus salmonicida Highlights a Fish Pathogen Adapted to Fluctuating Environments.</title>
        <authorList>
            <person name="Xu F."/>
            <person name="Jerlstrom-Hultqvist J."/>
            <person name="Einarsson E."/>
            <person name="Astvaldsson A."/>
            <person name="Svard S.G."/>
            <person name="Andersson J.O."/>
        </authorList>
    </citation>
    <scope>NUCLEOTIDE SEQUENCE</scope>
    <source>
        <strain evidence="5">ATCC 50377</strain>
    </source>
</reference>
<keyword evidence="1" id="KW-0677">Repeat</keyword>
<gene>
    <name evidence="4" type="ORF">SS50377_12106</name>
    <name evidence="6" type="ORF">SS50377_26423</name>
    <name evidence="5" type="ORF">SS50377_28807</name>
</gene>